<dbReference type="AlphaFoldDB" id="A0AA36CKY6"/>
<accession>A0AA36CKY6</accession>
<proteinExistence type="predicted"/>
<keyword evidence="1" id="KW-0175">Coiled coil</keyword>
<keyword evidence="3" id="KW-1185">Reference proteome</keyword>
<dbReference type="Proteomes" id="UP001177023">
    <property type="component" value="Unassembled WGS sequence"/>
</dbReference>
<feature type="coiled-coil region" evidence="1">
    <location>
        <begin position="21"/>
        <end position="48"/>
    </location>
</feature>
<feature type="non-terminal residue" evidence="2">
    <location>
        <position position="1"/>
    </location>
</feature>
<evidence type="ECO:0000313" key="2">
    <source>
        <dbReference type="EMBL" id="CAJ0571005.1"/>
    </source>
</evidence>
<evidence type="ECO:0000313" key="3">
    <source>
        <dbReference type="Proteomes" id="UP001177023"/>
    </source>
</evidence>
<dbReference type="EMBL" id="CATQJA010002523">
    <property type="protein sequence ID" value="CAJ0571005.1"/>
    <property type="molecule type" value="Genomic_DNA"/>
</dbReference>
<reference evidence="2" key="1">
    <citation type="submission" date="2023-06" db="EMBL/GenBank/DDBJ databases">
        <authorList>
            <person name="Delattre M."/>
        </authorList>
    </citation>
    <scope>NUCLEOTIDE SEQUENCE</scope>
    <source>
        <strain evidence="2">AF72</strain>
    </source>
</reference>
<organism evidence="2 3">
    <name type="scientific">Mesorhabditis spiculigera</name>
    <dbReference type="NCBI Taxonomy" id="96644"/>
    <lineage>
        <taxon>Eukaryota</taxon>
        <taxon>Metazoa</taxon>
        <taxon>Ecdysozoa</taxon>
        <taxon>Nematoda</taxon>
        <taxon>Chromadorea</taxon>
        <taxon>Rhabditida</taxon>
        <taxon>Rhabditina</taxon>
        <taxon>Rhabditomorpha</taxon>
        <taxon>Rhabditoidea</taxon>
        <taxon>Rhabditidae</taxon>
        <taxon>Mesorhabditinae</taxon>
        <taxon>Mesorhabditis</taxon>
    </lineage>
</organism>
<protein>
    <submittedName>
        <fullName evidence="2">Uncharacterized protein</fullName>
    </submittedName>
</protein>
<comment type="caution">
    <text evidence="2">The sequence shown here is derived from an EMBL/GenBank/DDBJ whole genome shotgun (WGS) entry which is preliminary data.</text>
</comment>
<gene>
    <name evidence="2" type="ORF">MSPICULIGERA_LOCUS9432</name>
</gene>
<name>A0AA36CKY6_9BILA</name>
<evidence type="ECO:0000256" key="1">
    <source>
        <dbReference type="SAM" id="Coils"/>
    </source>
</evidence>
<sequence length="240" mass="26768">MTRRRNGPNRSVELLFEPKELQEFQAKVDTLLEESKRLQTTAEKAQRAMLSSRAADALAVGLAVAEFQEYLGMFGTRLSTVPVVNEDTMQESTRNKVTIGNIPAHYTRTDAIKKRNVASQTAALPAVAVNKGNKLEKKLLKSSKKQSLSHLAELAVAPVVKPKSKKDVVTVTVKHRKPKLVSESRDWKGEQHELVFAYMESAEAAINLVRQFQRNPPAQLAAYNVVWEIAGTNAWSRLYA</sequence>